<dbReference type="InterPro" id="IPR008250">
    <property type="entry name" value="ATPase_P-typ_transduc_dom_A_sf"/>
</dbReference>
<evidence type="ECO:0000256" key="12">
    <source>
        <dbReference type="ARBA" id="ARBA00023015"/>
    </source>
</evidence>
<dbReference type="Pfam" id="PF00104">
    <property type="entry name" value="Hormone_recep"/>
    <property type="match status" value="1"/>
</dbReference>
<dbReference type="GO" id="GO:0140581">
    <property type="term" value="F:P-type monovalent copper transporter activity"/>
    <property type="evidence" value="ECO:0007669"/>
    <property type="project" value="UniProtKB-EC"/>
</dbReference>
<evidence type="ECO:0000256" key="18">
    <source>
        <dbReference type="RuleBase" id="RU362081"/>
    </source>
</evidence>
<dbReference type="PROSITE" id="PS50846">
    <property type="entry name" value="HMA_2"/>
    <property type="match status" value="1"/>
</dbReference>
<keyword evidence="16" id="KW-0675">Receptor</keyword>
<evidence type="ECO:0000259" key="22">
    <source>
        <dbReference type="PROSITE" id="PS51843"/>
    </source>
</evidence>
<dbReference type="SUPFAM" id="SSF55008">
    <property type="entry name" value="HMA, heavy metal-associated domain"/>
    <property type="match status" value="1"/>
</dbReference>
<name>A0AAU9VVZ8_9CNID</name>
<dbReference type="Gene3D" id="2.70.150.10">
    <property type="entry name" value="Calcium-transporting ATPase, cytoplasmic transduction domain A"/>
    <property type="match status" value="1"/>
</dbReference>
<dbReference type="Pfam" id="PF00105">
    <property type="entry name" value="zf-C4"/>
    <property type="match status" value="1"/>
</dbReference>
<keyword evidence="14 18" id="KW-0472">Membrane</keyword>
<dbReference type="PROSITE" id="PS00031">
    <property type="entry name" value="NUCLEAR_REC_DBD_1"/>
    <property type="match status" value="1"/>
</dbReference>
<dbReference type="PANTHER" id="PTHR48085">
    <property type="entry name" value="CADMIUM/ZINC-TRANSPORTING ATPASE HMA2-RELATED"/>
    <property type="match status" value="1"/>
</dbReference>
<feature type="region of interest" description="Disordered" evidence="19">
    <location>
        <begin position="873"/>
        <end position="905"/>
    </location>
</feature>
<dbReference type="Proteomes" id="UP001159428">
    <property type="component" value="Unassembled WGS sequence"/>
</dbReference>
<evidence type="ECO:0000259" key="20">
    <source>
        <dbReference type="PROSITE" id="PS50846"/>
    </source>
</evidence>
<dbReference type="InterPro" id="IPR013088">
    <property type="entry name" value="Znf_NHR/GATA"/>
</dbReference>
<keyword evidence="8" id="KW-0863">Zinc-finger</keyword>
<dbReference type="GO" id="GO:0005634">
    <property type="term" value="C:nucleus"/>
    <property type="evidence" value="ECO:0007669"/>
    <property type="project" value="UniProtKB-SubCell"/>
</dbReference>
<dbReference type="InterPro" id="IPR027256">
    <property type="entry name" value="P-typ_ATPase_IB"/>
</dbReference>
<dbReference type="SUPFAM" id="SSF81653">
    <property type="entry name" value="Calcium ATPase, transduction domain A"/>
    <property type="match status" value="1"/>
</dbReference>
<feature type="compositionally biased region" description="Polar residues" evidence="19">
    <location>
        <begin position="876"/>
        <end position="896"/>
    </location>
</feature>
<evidence type="ECO:0000259" key="21">
    <source>
        <dbReference type="PROSITE" id="PS51030"/>
    </source>
</evidence>
<dbReference type="EC" id="7.2.2.8" evidence="4"/>
<keyword evidence="7 18" id="KW-0547">Nucleotide-binding</keyword>
<comment type="subcellular location">
    <subcellularLocation>
        <location evidence="2">Golgi apparatus</location>
        <location evidence="2">trans-Golgi network membrane</location>
        <topology evidence="2">Multi-pass membrane protein</topology>
    </subcellularLocation>
    <subcellularLocation>
        <location evidence="18">Membrane</location>
    </subcellularLocation>
    <subcellularLocation>
        <location evidence="1">Nucleus</location>
    </subcellularLocation>
</comment>
<keyword evidence="24" id="KW-1185">Reference proteome</keyword>
<dbReference type="InterPro" id="IPR018303">
    <property type="entry name" value="ATPase_P-typ_P_site"/>
</dbReference>
<evidence type="ECO:0000313" key="23">
    <source>
        <dbReference type="EMBL" id="CAH3037558.1"/>
    </source>
</evidence>
<evidence type="ECO:0000256" key="19">
    <source>
        <dbReference type="SAM" id="MobiDB-lite"/>
    </source>
</evidence>
<dbReference type="Gene3D" id="3.40.50.1000">
    <property type="entry name" value="HAD superfamily/HAD-like"/>
    <property type="match status" value="1"/>
</dbReference>
<proteinExistence type="inferred from homology"/>
<dbReference type="GO" id="GO:0005524">
    <property type="term" value="F:ATP binding"/>
    <property type="evidence" value="ECO:0007669"/>
    <property type="project" value="UniProtKB-UniRule"/>
</dbReference>
<dbReference type="InterPro" id="IPR023298">
    <property type="entry name" value="ATPase_P-typ_TM_dom_sf"/>
</dbReference>
<dbReference type="Pfam" id="PF00702">
    <property type="entry name" value="Hydrolase"/>
    <property type="match status" value="1"/>
</dbReference>
<organism evidence="23 24">
    <name type="scientific">Pocillopora meandrina</name>
    <dbReference type="NCBI Taxonomy" id="46732"/>
    <lineage>
        <taxon>Eukaryota</taxon>
        <taxon>Metazoa</taxon>
        <taxon>Cnidaria</taxon>
        <taxon>Anthozoa</taxon>
        <taxon>Hexacorallia</taxon>
        <taxon>Scleractinia</taxon>
        <taxon>Astrocoeniina</taxon>
        <taxon>Pocilloporidae</taxon>
        <taxon>Pocillopora</taxon>
    </lineage>
</organism>
<evidence type="ECO:0000256" key="9">
    <source>
        <dbReference type="ARBA" id="ARBA00022833"/>
    </source>
</evidence>
<dbReference type="SUPFAM" id="SSF56784">
    <property type="entry name" value="HAD-like"/>
    <property type="match status" value="1"/>
</dbReference>
<dbReference type="SUPFAM" id="SSF48508">
    <property type="entry name" value="Nuclear receptor ligand-binding domain"/>
    <property type="match status" value="1"/>
</dbReference>
<evidence type="ECO:0000256" key="6">
    <source>
        <dbReference type="ARBA" id="ARBA00022723"/>
    </source>
</evidence>
<dbReference type="GO" id="GO:0016887">
    <property type="term" value="F:ATP hydrolysis activity"/>
    <property type="evidence" value="ECO:0007669"/>
    <property type="project" value="InterPro"/>
</dbReference>
<dbReference type="PANTHER" id="PTHR48085:SF5">
    <property type="entry name" value="CADMIUM_ZINC-TRANSPORTING ATPASE HMA4-RELATED"/>
    <property type="match status" value="1"/>
</dbReference>
<keyword evidence="10 18" id="KW-0067">ATP-binding</keyword>
<dbReference type="InterPro" id="IPR006121">
    <property type="entry name" value="HMA_dom"/>
</dbReference>
<evidence type="ECO:0000256" key="4">
    <source>
        <dbReference type="ARBA" id="ARBA00012517"/>
    </source>
</evidence>
<feature type="transmembrane region" description="Helical" evidence="18">
    <location>
        <begin position="304"/>
        <end position="326"/>
    </location>
</feature>
<evidence type="ECO:0000256" key="13">
    <source>
        <dbReference type="ARBA" id="ARBA00023125"/>
    </source>
</evidence>
<dbReference type="GO" id="GO:0016020">
    <property type="term" value="C:membrane"/>
    <property type="evidence" value="ECO:0007669"/>
    <property type="project" value="UniProtKB-SubCell"/>
</dbReference>
<evidence type="ECO:0000256" key="2">
    <source>
        <dbReference type="ARBA" id="ARBA00004166"/>
    </source>
</evidence>
<evidence type="ECO:0000256" key="15">
    <source>
        <dbReference type="ARBA" id="ARBA00023163"/>
    </source>
</evidence>
<evidence type="ECO:0000256" key="17">
    <source>
        <dbReference type="ARBA" id="ARBA00023242"/>
    </source>
</evidence>
<dbReference type="NCBIfam" id="TIGR01525">
    <property type="entry name" value="ATPase-IB_hvy"/>
    <property type="match status" value="1"/>
</dbReference>
<dbReference type="InterPro" id="IPR059000">
    <property type="entry name" value="ATPase_P-type_domA"/>
</dbReference>
<dbReference type="EMBL" id="CALNXJ010000004">
    <property type="protein sequence ID" value="CAH3037558.1"/>
    <property type="molecule type" value="Genomic_DNA"/>
</dbReference>
<feature type="domain" description="Nuclear receptor" evidence="21">
    <location>
        <begin position="966"/>
        <end position="1042"/>
    </location>
</feature>
<feature type="compositionally biased region" description="Low complexity" evidence="19">
    <location>
        <begin position="930"/>
        <end position="963"/>
    </location>
</feature>
<feature type="domain" description="HMA" evidence="20">
    <location>
        <begin position="1"/>
        <end position="54"/>
    </location>
</feature>
<dbReference type="GO" id="GO:0003700">
    <property type="term" value="F:DNA-binding transcription factor activity"/>
    <property type="evidence" value="ECO:0007669"/>
    <property type="project" value="InterPro"/>
</dbReference>
<reference evidence="23 24" key="1">
    <citation type="submission" date="2022-05" db="EMBL/GenBank/DDBJ databases">
        <authorList>
            <consortium name="Genoscope - CEA"/>
            <person name="William W."/>
        </authorList>
    </citation>
    <scope>NUCLEOTIDE SEQUENCE [LARGE SCALE GENOMIC DNA]</scope>
</reference>
<dbReference type="NCBIfam" id="TIGR01494">
    <property type="entry name" value="ATPase_P-type"/>
    <property type="match status" value="1"/>
</dbReference>
<dbReference type="InterPro" id="IPR000536">
    <property type="entry name" value="Nucl_hrmn_rcpt_lig-bd"/>
</dbReference>
<dbReference type="GO" id="GO:0043565">
    <property type="term" value="F:sequence-specific DNA binding"/>
    <property type="evidence" value="ECO:0007669"/>
    <property type="project" value="InterPro"/>
</dbReference>
<dbReference type="PROSITE" id="PS00154">
    <property type="entry name" value="ATPASE_E1_E2"/>
    <property type="match status" value="1"/>
</dbReference>
<feature type="region of interest" description="Disordered" evidence="19">
    <location>
        <begin position="1041"/>
        <end position="1089"/>
    </location>
</feature>
<evidence type="ECO:0000256" key="8">
    <source>
        <dbReference type="ARBA" id="ARBA00022771"/>
    </source>
</evidence>
<dbReference type="PRINTS" id="PR00941">
    <property type="entry name" value="CDATPASE"/>
</dbReference>
<evidence type="ECO:0000256" key="3">
    <source>
        <dbReference type="ARBA" id="ARBA00006024"/>
    </source>
</evidence>
<evidence type="ECO:0000256" key="14">
    <source>
        <dbReference type="ARBA" id="ARBA00023136"/>
    </source>
</evidence>
<dbReference type="FunFam" id="2.70.150.10:FF:000002">
    <property type="entry name" value="Copper-transporting ATPase 1, putative"/>
    <property type="match status" value="1"/>
</dbReference>
<comment type="caution">
    <text evidence="23">The sequence shown here is derived from an EMBL/GenBank/DDBJ whole genome shotgun (WGS) entry which is preliminary data.</text>
</comment>
<sequence>MESTLVQESLEPLEGVKSIAVNVIGRVVYVRHDPEVTSATELVDTLNRNHLGASVMETGSQEHDDSKSLPPSLSTFLIYLLLQTILLMTGVVAFFCDASWYRWPAIAEIVFGIFPVLQKTYVSLKTCSVDINILILIAIAGTLSIEEWLDGAAVVYVFSFAEALQEFCMFKVHRTISGLMLKAPRVAILANTGECVLVESVAIGTTIAIRPGEFIPLDGEVIKGRAAVDESTVSGESVPVEKTVGSKVFSGTINQNGYLEVNTTSDSTSSTVSKVAQLVQEAQTGSGRIEVAINRFAKYYTPTVVVVAALVFVIPAILGAAGVGTYSQELKMWGERALVLLVIACPCALVMSTPIAMVCGITAAARKGALIKGGVHLETLAQLQVLAFDKTGTLTEGKFQVVDIECVFGVKERSALRLAAALESKSSHPLAAAIVSEFSGCVSEMRKSQSSSLPEVKCFKLHEGQGISGVVGGHHVQIGNYEFLKRVGNKALNKCMEEKYITWCNESKTVVFMAVDGKLAMMIALADTIRQESRGALDWLRKTRVQTAMITGDNSRTAMAVKSNLSLDECIADMKPQDKLSWIEERQGGMQIVECEVLGDDQQTRRCMLPYACCCSRHRYNAVKSRDSDKIIVGMVGDGVNDGPALAAANIGIAMGAGGTALAVEAADVALMSNNLTKIPELVQLGRFCRRVVAENISFSVILKLAIVIAALLGKAALWMAVLADVLGLLFVVINGLRPLWWNVAWRNDVKSEIAVSQISRWRIIVDRRNLLMLSFLFKPVGSSPHAAGLPSPTEPKMFPRAILLAPNGQPLLVPQPLVQGDRGMVSIASPYLTQASIFYAPHFFSPHQLAAMQHTTPQQFPQVPSLIQLPGNSPVPHTTPTVQNGFSESSVSPSKGNRKGEGNISPCALKESVIVTNSSANIKDTIPDSVPVTPSLPIPSLSPLTPRTPSSPGTPQQTVPSPGDDDICVICSDKATGHHYGVTSCEGCKGFFKRSVQNKKVYSCRNLTQDCPVDKRHRNRCQFCRLQKCIKAGMLKEAVREDRTPGGKHKNSSFSSNSRIKSQPAAKQARTSSRSSSSSDQVDGAACTKIPSRTFPPFIKELLRYEPSVDVQSSECQGCHIADNGQRTLAHVTQQAEEQIKRNLEWFKCLPLLRDISENDKRILSGSAWIELMLINLTKQSLHLDNGVLLCPSQVLDFTTAEATGIGDIMHRVMQLTAKFKELSLDDAEFVCIKVIILLNPDLKGLLDQQLVERLQDKVHASLLEYNNNFHPNEPNRFGNILLRLPELRSIGTKSLERLFMLNLTGQIHASDSLVELLHSSKR</sequence>
<dbReference type="SUPFAM" id="SSF57716">
    <property type="entry name" value="Glucocorticoid receptor-like (DNA-binding domain)"/>
    <property type="match status" value="1"/>
</dbReference>
<dbReference type="Gene3D" id="1.10.565.10">
    <property type="entry name" value="Retinoid X Receptor"/>
    <property type="match status" value="1"/>
</dbReference>
<dbReference type="InterPro" id="IPR036412">
    <property type="entry name" value="HAD-like_sf"/>
</dbReference>
<keyword evidence="13" id="KW-0238">DNA-binding</keyword>
<dbReference type="SUPFAM" id="SSF81665">
    <property type="entry name" value="Calcium ATPase, transmembrane domain M"/>
    <property type="match status" value="1"/>
</dbReference>
<dbReference type="PROSITE" id="PS51843">
    <property type="entry name" value="NR_LBD"/>
    <property type="match status" value="1"/>
</dbReference>
<accession>A0AAU9VVZ8</accession>
<evidence type="ECO:0000256" key="10">
    <source>
        <dbReference type="ARBA" id="ARBA00022840"/>
    </source>
</evidence>
<dbReference type="FunFam" id="3.30.50.10:FF:000006">
    <property type="entry name" value="Nuclear receptor subfamily 5 group A member"/>
    <property type="match status" value="1"/>
</dbReference>
<keyword evidence="5 18" id="KW-0812">Transmembrane</keyword>
<feature type="transmembrane region" description="Helical" evidence="18">
    <location>
        <begin position="692"/>
        <end position="712"/>
    </location>
</feature>
<dbReference type="PRINTS" id="PR00119">
    <property type="entry name" value="CATATPASE"/>
</dbReference>
<dbReference type="PRINTS" id="PR00047">
    <property type="entry name" value="STROIDFINGER"/>
</dbReference>
<dbReference type="InterPro" id="IPR001628">
    <property type="entry name" value="Znf_hrmn_rcpt"/>
</dbReference>
<evidence type="ECO:0000256" key="11">
    <source>
        <dbReference type="ARBA" id="ARBA00022989"/>
    </source>
</evidence>
<dbReference type="InterPro" id="IPR023214">
    <property type="entry name" value="HAD_sf"/>
</dbReference>
<evidence type="ECO:0000256" key="7">
    <source>
        <dbReference type="ARBA" id="ARBA00022741"/>
    </source>
</evidence>
<dbReference type="InterPro" id="IPR036163">
    <property type="entry name" value="HMA_dom_sf"/>
</dbReference>
<feature type="domain" description="NR LBD" evidence="22">
    <location>
        <begin position="1095"/>
        <end position="1322"/>
    </location>
</feature>
<dbReference type="GO" id="GO:0008270">
    <property type="term" value="F:zinc ion binding"/>
    <property type="evidence" value="ECO:0007669"/>
    <property type="project" value="UniProtKB-KW"/>
</dbReference>
<comment type="similarity">
    <text evidence="3 18">Belongs to the cation transport ATPase (P-type) (TC 3.A.3) family. Type IB subfamily.</text>
</comment>
<evidence type="ECO:0000256" key="1">
    <source>
        <dbReference type="ARBA" id="ARBA00004123"/>
    </source>
</evidence>
<keyword evidence="9" id="KW-0862">Zinc</keyword>
<feature type="region of interest" description="Disordered" evidence="19">
    <location>
        <begin position="926"/>
        <end position="963"/>
    </location>
</feature>
<keyword evidence="15" id="KW-0804">Transcription</keyword>
<dbReference type="Pfam" id="PF00122">
    <property type="entry name" value="E1-E2_ATPase"/>
    <property type="match status" value="1"/>
</dbReference>
<dbReference type="SMART" id="SM00430">
    <property type="entry name" value="HOLI"/>
    <property type="match status" value="1"/>
</dbReference>
<gene>
    <name evidence="23" type="ORF">PMEA_00022172</name>
</gene>
<dbReference type="InterPro" id="IPR023299">
    <property type="entry name" value="ATPase_P-typ_cyto_dom_N"/>
</dbReference>
<feature type="transmembrane region" description="Helical" evidence="18">
    <location>
        <begin position="338"/>
        <end position="364"/>
    </location>
</feature>
<dbReference type="PROSITE" id="PS51030">
    <property type="entry name" value="NUCLEAR_REC_DBD_2"/>
    <property type="match status" value="1"/>
</dbReference>
<keyword evidence="6 18" id="KW-0479">Metal-binding</keyword>
<dbReference type="InterPro" id="IPR001757">
    <property type="entry name" value="P_typ_ATPase"/>
</dbReference>
<dbReference type="InterPro" id="IPR051014">
    <property type="entry name" value="Cation_Transport_ATPase_IB"/>
</dbReference>
<dbReference type="SMART" id="SM00399">
    <property type="entry name" value="ZnF_C4"/>
    <property type="match status" value="1"/>
</dbReference>
<keyword evidence="12" id="KW-0805">Transcription regulation</keyword>
<protein>
    <recommendedName>
        <fullName evidence="4">P-type Cu(+) transporter</fullName>
        <ecNumber evidence="4">7.2.2.8</ecNumber>
    </recommendedName>
</protein>
<evidence type="ECO:0000256" key="5">
    <source>
        <dbReference type="ARBA" id="ARBA00022692"/>
    </source>
</evidence>
<feature type="transmembrane region" description="Helical" evidence="18">
    <location>
        <begin position="76"/>
        <end position="95"/>
    </location>
</feature>
<dbReference type="GO" id="GO:0005802">
    <property type="term" value="C:trans-Golgi network"/>
    <property type="evidence" value="ECO:0007669"/>
    <property type="project" value="UniProtKB-ARBA"/>
</dbReference>
<keyword evidence="11 18" id="KW-1133">Transmembrane helix</keyword>
<dbReference type="CDD" id="cd06916">
    <property type="entry name" value="NR_DBD_like"/>
    <property type="match status" value="1"/>
</dbReference>
<dbReference type="Gene3D" id="3.30.50.10">
    <property type="entry name" value="Erythroid Transcription Factor GATA-1, subunit A"/>
    <property type="match status" value="1"/>
</dbReference>
<evidence type="ECO:0000256" key="16">
    <source>
        <dbReference type="ARBA" id="ARBA00023170"/>
    </source>
</evidence>
<dbReference type="InterPro" id="IPR035500">
    <property type="entry name" value="NHR-like_dom_sf"/>
</dbReference>
<evidence type="ECO:0000313" key="24">
    <source>
        <dbReference type="Proteomes" id="UP001159428"/>
    </source>
</evidence>
<keyword evidence="17" id="KW-0539">Nucleus</keyword>
<dbReference type="Gene3D" id="3.40.1110.10">
    <property type="entry name" value="Calcium-transporting ATPase, cytoplasmic domain N"/>
    <property type="match status" value="1"/>
</dbReference>